<dbReference type="InterPro" id="IPR034294">
    <property type="entry name" value="Aquaporin_transptr"/>
</dbReference>
<reference evidence="6" key="1">
    <citation type="journal article" date="2020" name="Plant J.">
        <title>Transposons played a major role in the diversification between the closely related almond and peach genomes: results from the almond genome sequence.</title>
        <authorList>
            <person name="Alioto T."/>
            <person name="Alexiou K.G."/>
            <person name="Bardil A."/>
            <person name="Barteri F."/>
            <person name="Castanera R."/>
            <person name="Cruz F."/>
            <person name="Dhingra A."/>
            <person name="Duval H."/>
            <person name="Fernandez I Marti A."/>
            <person name="Frias L."/>
            <person name="Galan B."/>
            <person name="Garcia J.L."/>
            <person name="Howad W."/>
            <person name="Gomez-Garrido J."/>
            <person name="Gut M."/>
            <person name="Julca I."/>
            <person name="Morata J."/>
            <person name="Puigdomenech P."/>
            <person name="Ribeca P."/>
            <person name="Rubio Cabetas M.J."/>
            <person name="Vlasova A."/>
            <person name="Wirthensohn M."/>
            <person name="Garcia-Mas J."/>
            <person name="Gabaldon T."/>
            <person name="Casacuberta J.M."/>
            <person name="Arus P."/>
        </authorList>
    </citation>
    <scope>NUCLEOTIDE SEQUENCE [LARGE SCALE GENOMIC DNA]</scope>
    <source>
        <strain evidence="6">cv. Texas</strain>
    </source>
</reference>
<dbReference type="InParanoid" id="A0A5E4EHS0"/>
<dbReference type="Gene3D" id="1.20.1080.10">
    <property type="entry name" value="Glycerol uptake facilitator protein"/>
    <property type="match status" value="1"/>
</dbReference>
<dbReference type="EMBL" id="CABIKO010000013">
    <property type="protein sequence ID" value="VVA15184.1"/>
    <property type="molecule type" value="Genomic_DNA"/>
</dbReference>
<sequence length="219" mass="24485">MRTFHNALVRKGIKDVKVSTPQSLGIMLSSEPPSQGRFRPKVIPLLTPMLQLSASKNDIFFIEINRLLQQEPPNRGLDIHRELGARQRLVFGFESLLQPCLAICLAHHFQTLTGHGSYIVSRVMRLVSQSIRSPPNYVDPPPAPLIDSNELKRWSFYRPLIAEFIATLLFLYITVSTVIGNKVQSGPCDGVGLLGIAWASKVPQLLRFFVELAEEVAEA</sequence>
<comment type="subcellular location">
    <subcellularLocation>
        <location evidence="1">Membrane</location>
        <topology evidence="1">Multi-pass membrane protein</topology>
    </subcellularLocation>
</comment>
<evidence type="ECO:0000313" key="6">
    <source>
        <dbReference type="Proteomes" id="UP000327085"/>
    </source>
</evidence>
<dbReference type="InterPro" id="IPR000425">
    <property type="entry name" value="MIP"/>
</dbReference>
<name>A0A5E4EHS0_PRUDU</name>
<protein>
    <submittedName>
        <fullName evidence="5">PREDICTED: aquaporin</fullName>
    </submittedName>
</protein>
<dbReference type="Gene3D" id="3.20.20.80">
    <property type="entry name" value="Glycosidases"/>
    <property type="match status" value="1"/>
</dbReference>
<accession>A0A5E4EHS0</accession>
<gene>
    <name evidence="5" type="ORF">ALMOND_2B021832</name>
</gene>
<dbReference type="AlphaFoldDB" id="A0A5E4EHS0"/>
<evidence type="ECO:0000256" key="1">
    <source>
        <dbReference type="ARBA" id="ARBA00004141"/>
    </source>
</evidence>
<dbReference type="InterPro" id="IPR017853">
    <property type="entry name" value="GH"/>
</dbReference>
<evidence type="ECO:0000256" key="3">
    <source>
        <dbReference type="ARBA" id="ARBA00022989"/>
    </source>
</evidence>
<dbReference type="InterPro" id="IPR023271">
    <property type="entry name" value="Aquaporin-like"/>
</dbReference>
<organism evidence="5 6">
    <name type="scientific">Prunus dulcis</name>
    <name type="common">Almond</name>
    <name type="synonym">Amygdalus dulcis</name>
    <dbReference type="NCBI Taxonomy" id="3755"/>
    <lineage>
        <taxon>Eukaryota</taxon>
        <taxon>Viridiplantae</taxon>
        <taxon>Streptophyta</taxon>
        <taxon>Embryophyta</taxon>
        <taxon>Tracheophyta</taxon>
        <taxon>Spermatophyta</taxon>
        <taxon>Magnoliopsida</taxon>
        <taxon>eudicotyledons</taxon>
        <taxon>Gunneridae</taxon>
        <taxon>Pentapetalae</taxon>
        <taxon>rosids</taxon>
        <taxon>fabids</taxon>
        <taxon>Rosales</taxon>
        <taxon>Rosaceae</taxon>
        <taxon>Amygdaloideae</taxon>
        <taxon>Amygdaleae</taxon>
        <taxon>Prunus</taxon>
    </lineage>
</organism>
<dbReference type="GO" id="GO:0015267">
    <property type="term" value="F:channel activity"/>
    <property type="evidence" value="ECO:0007669"/>
    <property type="project" value="InterPro"/>
</dbReference>
<evidence type="ECO:0000256" key="4">
    <source>
        <dbReference type="ARBA" id="ARBA00023136"/>
    </source>
</evidence>
<dbReference type="GO" id="GO:0016020">
    <property type="term" value="C:membrane"/>
    <property type="evidence" value="ECO:0007669"/>
    <property type="project" value="UniProtKB-SubCell"/>
</dbReference>
<dbReference type="Gramene" id="VVA15184">
    <property type="protein sequence ID" value="VVA15184"/>
    <property type="gene ID" value="Prudul26B021832"/>
</dbReference>
<evidence type="ECO:0000313" key="5">
    <source>
        <dbReference type="EMBL" id="VVA15184.1"/>
    </source>
</evidence>
<evidence type="ECO:0000256" key="2">
    <source>
        <dbReference type="ARBA" id="ARBA00022692"/>
    </source>
</evidence>
<dbReference type="SUPFAM" id="SSF51445">
    <property type="entry name" value="(Trans)glycosidases"/>
    <property type="match status" value="1"/>
</dbReference>
<dbReference type="PANTHER" id="PTHR45687">
    <property type="entry name" value="AQUAPORIN OR AQUAGLYCEROPORIN RELATED"/>
    <property type="match status" value="1"/>
</dbReference>
<proteinExistence type="predicted"/>
<dbReference type="Pfam" id="PF00230">
    <property type="entry name" value="MIP"/>
    <property type="match status" value="1"/>
</dbReference>
<keyword evidence="3" id="KW-1133">Transmembrane helix</keyword>
<keyword evidence="4" id="KW-0472">Membrane</keyword>
<dbReference type="Proteomes" id="UP000327085">
    <property type="component" value="Chromosome 8"/>
</dbReference>
<keyword evidence="2" id="KW-0812">Transmembrane</keyword>
<dbReference type="SUPFAM" id="SSF81338">
    <property type="entry name" value="Aquaporin-like"/>
    <property type="match status" value="1"/>
</dbReference>